<evidence type="ECO:0000256" key="3">
    <source>
        <dbReference type="ARBA" id="ARBA00007317"/>
    </source>
</evidence>
<evidence type="ECO:0000256" key="5">
    <source>
        <dbReference type="ARBA" id="ARBA00019511"/>
    </source>
</evidence>
<dbReference type="eggNOG" id="COG0508">
    <property type="taxonomic scope" value="Bacteria"/>
</dbReference>
<dbReference type="PROSITE" id="PS51826">
    <property type="entry name" value="PSBD"/>
    <property type="match status" value="1"/>
</dbReference>
<reference evidence="15" key="1">
    <citation type="submission" date="2015-12" db="EMBL/GenBank/DDBJ databases">
        <authorList>
            <person name="Tikhonova T.V."/>
            <person name="Pavlov A.R."/>
            <person name="Beletsky A.V."/>
            <person name="Mardanov A.V."/>
            <person name="Sorokin D.Y."/>
            <person name="Ravin N.V."/>
            <person name="Popov V.O."/>
        </authorList>
    </citation>
    <scope>NUCLEOTIDE SEQUENCE</scope>
    <source>
        <strain evidence="15">DSM 14787</strain>
    </source>
</reference>
<sequence>MPSERTALRVPELPESVADATVVALHKQPGERIRRDELLVELETDKVVLEVPAPADGVLEEYSVEQGAVVEADTVLGYIRPGAVEEGRPDDTAERAEPTGVDDAPRRETPAPEHKAERAAAENAPPPPSPAVRRLLTEHDLDADAIAGTGQNGRVLKDDVERFLAGRDARRRAEPQPEETTEAEPRGQPAERAAAARPPEGRSEERVPMSRLRRRIAERLLEARQTTAMLTTFNEVDLSAVMDLRARHKEAFEKRHRVRLGFMSFFVRACTGALQRFPVVNAALDGDEIVYHHYADIGIAVSSPRGLVVPVLRDAGELPLAAIETQIRTFADKARDGKLDVDDLRGGTFTITNGGVFGSLLSTPILNPPQSAILGMHAVQERPVARDGQVVIRPMMYLALSYDHRLIDGADAVRFLVSVKESLEDPGRMLLDL</sequence>
<feature type="compositionally biased region" description="Basic and acidic residues" evidence="12">
    <location>
        <begin position="166"/>
        <end position="175"/>
    </location>
</feature>
<organism evidence="15 16">
    <name type="scientific">Thioalkalivibrio nitratireducens (strain DSM 14787 / UNIQEM 213 / ALEN2)</name>
    <dbReference type="NCBI Taxonomy" id="1255043"/>
    <lineage>
        <taxon>Bacteria</taxon>
        <taxon>Pseudomonadati</taxon>
        <taxon>Pseudomonadota</taxon>
        <taxon>Gammaproteobacteria</taxon>
        <taxon>Chromatiales</taxon>
        <taxon>Ectothiorhodospiraceae</taxon>
        <taxon>Thioalkalivibrio</taxon>
    </lineage>
</organism>
<evidence type="ECO:0000256" key="8">
    <source>
        <dbReference type="ARBA" id="ARBA00022823"/>
    </source>
</evidence>
<accession>L0E0R5</accession>
<dbReference type="NCBIfam" id="NF004309">
    <property type="entry name" value="PRK05704.1"/>
    <property type="match status" value="1"/>
</dbReference>
<dbReference type="RefSeq" id="WP_015260501.1">
    <property type="nucleotide sequence ID" value="NC_019902.2"/>
</dbReference>
<dbReference type="PROSITE" id="PS50968">
    <property type="entry name" value="BIOTINYL_LIPOYL"/>
    <property type="match status" value="1"/>
</dbReference>
<keyword evidence="6 11" id="KW-0816">Tricarboxylic acid cycle</keyword>
<feature type="domain" description="Peripheral subunit-binding (PSBD)" evidence="14">
    <location>
        <begin position="127"/>
        <end position="164"/>
    </location>
</feature>
<dbReference type="InterPro" id="IPR003016">
    <property type="entry name" value="2-oxoA_DH_lipoyl-BS"/>
</dbReference>
<dbReference type="PROSITE" id="PS00189">
    <property type="entry name" value="LIPOYL"/>
    <property type="match status" value="1"/>
</dbReference>
<proteinExistence type="inferred from homology"/>
<keyword evidence="16" id="KW-1185">Reference proteome</keyword>
<dbReference type="KEGG" id="tni:TVNIR_3783"/>
<dbReference type="AlphaFoldDB" id="L0E0R5"/>
<dbReference type="SUPFAM" id="SSF47005">
    <property type="entry name" value="Peripheral subunit-binding domain of 2-oxo acid dehydrogenase complex"/>
    <property type="match status" value="1"/>
</dbReference>
<feature type="region of interest" description="Disordered" evidence="12">
    <location>
        <begin position="80"/>
        <end position="132"/>
    </location>
</feature>
<keyword evidence="8 11" id="KW-0450">Lipoyl</keyword>
<dbReference type="Pfam" id="PF00364">
    <property type="entry name" value="Biotin_lipoyl"/>
    <property type="match status" value="1"/>
</dbReference>
<dbReference type="InterPro" id="IPR036625">
    <property type="entry name" value="E3-bd_dom_sf"/>
</dbReference>
<gene>
    <name evidence="15" type="primary">sucB [H]</name>
    <name evidence="15" type="ordered locus">TVNIR_3783</name>
</gene>
<evidence type="ECO:0000256" key="9">
    <source>
        <dbReference type="ARBA" id="ARBA00023315"/>
    </source>
</evidence>
<dbReference type="Gene3D" id="3.30.559.10">
    <property type="entry name" value="Chloramphenicol acetyltransferase-like domain"/>
    <property type="match status" value="1"/>
</dbReference>
<dbReference type="UniPathway" id="UPA00868">
    <property type="reaction ID" value="UER00840"/>
</dbReference>
<evidence type="ECO:0000256" key="12">
    <source>
        <dbReference type="SAM" id="MobiDB-lite"/>
    </source>
</evidence>
<dbReference type="CDD" id="cd06849">
    <property type="entry name" value="lipoyl_domain"/>
    <property type="match status" value="1"/>
</dbReference>
<dbReference type="Pfam" id="PF00198">
    <property type="entry name" value="2-oxoacid_dh"/>
    <property type="match status" value="1"/>
</dbReference>
<evidence type="ECO:0000256" key="7">
    <source>
        <dbReference type="ARBA" id="ARBA00022679"/>
    </source>
</evidence>
<dbReference type="InterPro" id="IPR011053">
    <property type="entry name" value="Single_hybrid_motif"/>
</dbReference>
<dbReference type="SUPFAM" id="SSF52777">
    <property type="entry name" value="CoA-dependent acyltransferases"/>
    <property type="match status" value="1"/>
</dbReference>
<dbReference type="PANTHER" id="PTHR43416:SF5">
    <property type="entry name" value="DIHYDROLIPOYLLYSINE-RESIDUE SUCCINYLTRANSFERASE COMPONENT OF 2-OXOGLUTARATE DEHYDROGENASE COMPLEX, MITOCHONDRIAL"/>
    <property type="match status" value="1"/>
</dbReference>
<dbReference type="GO" id="GO:0006099">
    <property type="term" value="P:tricarboxylic acid cycle"/>
    <property type="evidence" value="ECO:0007669"/>
    <property type="project" value="UniProtKB-UniRule"/>
</dbReference>
<feature type="region of interest" description="Disordered" evidence="12">
    <location>
        <begin position="166"/>
        <end position="208"/>
    </location>
</feature>
<feature type="compositionally biased region" description="Low complexity" evidence="12">
    <location>
        <begin position="186"/>
        <end position="198"/>
    </location>
</feature>
<evidence type="ECO:0000256" key="4">
    <source>
        <dbReference type="ARBA" id="ARBA00012945"/>
    </source>
</evidence>
<dbReference type="InterPro" id="IPR004167">
    <property type="entry name" value="PSBD"/>
</dbReference>
<dbReference type="HOGENOM" id="CLU_016733_10_1_6"/>
<evidence type="ECO:0000256" key="11">
    <source>
        <dbReference type="RuleBase" id="RU361138"/>
    </source>
</evidence>
<dbReference type="NCBIfam" id="TIGR01347">
    <property type="entry name" value="sucB"/>
    <property type="match status" value="1"/>
</dbReference>
<dbReference type="EMBL" id="CP003989">
    <property type="protein sequence ID" value="AGA35409.1"/>
    <property type="molecule type" value="Genomic_DNA"/>
</dbReference>
<name>L0E0R5_THIND</name>
<feature type="compositionally biased region" description="Basic and acidic residues" evidence="12">
    <location>
        <begin position="83"/>
        <end position="120"/>
    </location>
</feature>
<evidence type="ECO:0000259" key="14">
    <source>
        <dbReference type="PROSITE" id="PS51826"/>
    </source>
</evidence>
<comment type="function">
    <text evidence="1 11">E2 component of the 2-oxoglutarate dehydrogenase (OGDH) complex which catalyzes the second step in the conversion of 2-oxoglutarate to succinyl-CoA and CO(2).</text>
</comment>
<dbReference type="InterPro" id="IPR050537">
    <property type="entry name" value="2-oxoacid_dehydrogenase"/>
</dbReference>
<dbReference type="InterPro" id="IPR023213">
    <property type="entry name" value="CAT-like_dom_sf"/>
</dbReference>
<dbReference type="PATRIC" id="fig|1255043.3.peg.3818"/>
<protein>
    <recommendedName>
        <fullName evidence="5 11">Dihydrolipoyllysine-residue succinyltransferase component of 2-oxoglutarate dehydrogenase complex</fullName>
        <ecNumber evidence="4 11">2.3.1.61</ecNumber>
    </recommendedName>
    <alternativeName>
        <fullName evidence="11">2-oxoglutarate dehydrogenase complex component E2</fullName>
    </alternativeName>
</protein>
<evidence type="ECO:0000256" key="10">
    <source>
        <dbReference type="ARBA" id="ARBA00052761"/>
    </source>
</evidence>
<comment type="similarity">
    <text evidence="3 11">Belongs to the 2-oxoacid dehydrogenase family.</text>
</comment>
<evidence type="ECO:0000313" key="16">
    <source>
        <dbReference type="Proteomes" id="UP000010809"/>
    </source>
</evidence>
<feature type="domain" description="Lipoyl-binding" evidence="13">
    <location>
        <begin position="5"/>
        <end position="80"/>
    </location>
</feature>
<evidence type="ECO:0000256" key="6">
    <source>
        <dbReference type="ARBA" id="ARBA00022532"/>
    </source>
</evidence>
<keyword evidence="9 11" id="KW-0012">Acyltransferase</keyword>
<dbReference type="GO" id="GO:0033512">
    <property type="term" value="P:L-lysine catabolic process to acetyl-CoA via saccharopine"/>
    <property type="evidence" value="ECO:0007669"/>
    <property type="project" value="UniProtKB-UniRule"/>
</dbReference>
<dbReference type="FunFam" id="3.30.559.10:FF:000007">
    <property type="entry name" value="Dihydrolipoamide acetyltransferase component of pyruvate dehydrogenase complex"/>
    <property type="match status" value="1"/>
</dbReference>
<comment type="pathway">
    <text evidence="2 11">Amino-acid degradation; L-lysine degradation via saccharopine pathway; glutaryl-CoA from L-lysine: step 6/6.</text>
</comment>
<evidence type="ECO:0000256" key="1">
    <source>
        <dbReference type="ARBA" id="ARBA00004052"/>
    </source>
</evidence>
<dbReference type="GO" id="GO:0045252">
    <property type="term" value="C:oxoglutarate dehydrogenase complex"/>
    <property type="evidence" value="ECO:0007669"/>
    <property type="project" value="UniProtKB-UniRule"/>
</dbReference>
<dbReference type="STRING" id="1255043.TVNIR_3783"/>
<dbReference type="Proteomes" id="UP000010809">
    <property type="component" value="Chromosome"/>
</dbReference>
<feature type="compositionally biased region" description="Basic and acidic residues" evidence="12">
    <location>
        <begin position="199"/>
        <end position="208"/>
    </location>
</feature>
<dbReference type="EC" id="2.3.1.61" evidence="4 11"/>
<dbReference type="OrthoDB" id="9805770at2"/>
<dbReference type="InterPro" id="IPR000089">
    <property type="entry name" value="Biotin_lipoyl"/>
</dbReference>
<dbReference type="GO" id="GO:0005829">
    <property type="term" value="C:cytosol"/>
    <property type="evidence" value="ECO:0007669"/>
    <property type="project" value="TreeGrafter"/>
</dbReference>
<comment type="catalytic activity">
    <reaction evidence="10 11">
        <text>N(6)-[(R)-dihydrolipoyl]-L-lysyl-[protein] + succinyl-CoA = N(6)-[(R)-S(8)-succinyldihydrolipoyl]-L-lysyl-[protein] + CoA</text>
        <dbReference type="Rhea" id="RHEA:15213"/>
        <dbReference type="Rhea" id="RHEA-COMP:10475"/>
        <dbReference type="Rhea" id="RHEA-COMP:20092"/>
        <dbReference type="ChEBI" id="CHEBI:57287"/>
        <dbReference type="ChEBI" id="CHEBI:57292"/>
        <dbReference type="ChEBI" id="CHEBI:83100"/>
        <dbReference type="ChEBI" id="CHEBI:83120"/>
        <dbReference type="EC" id="2.3.1.61"/>
    </reaction>
</comment>
<dbReference type="InterPro" id="IPR001078">
    <property type="entry name" value="2-oxoacid_DH_actylTfrase"/>
</dbReference>
<dbReference type="Pfam" id="PF02817">
    <property type="entry name" value="E3_binding"/>
    <property type="match status" value="1"/>
</dbReference>
<evidence type="ECO:0000259" key="13">
    <source>
        <dbReference type="PROSITE" id="PS50968"/>
    </source>
</evidence>
<dbReference type="Gene3D" id="2.40.50.100">
    <property type="match status" value="1"/>
</dbReference>
<comment type="cofactor">
    <cofactor evidence="11">
        <name>(R)-lipoate</name>
        <dbReference type="ChEBI" id="CHEBI:83088"/>
    </cofactor>
    <text evidence="11">Binds 1 lipoyl cofactor covalently.</text>
</comment>
<evidence type="ECO:0000256" key="2">
    <source>
        <dbReference type="ARBA" id="ARBA00005145"/>
    </source>
</evidence>
<dbReference type="Gene3D" id="4.10.320.10">
    <property type="entry name" value="E3-binding domain"/>
    <property type="match status" value="1"/>
</dbReference>
<keyword evidence="7 11" id="KW-0808">Transferase</keyword>
<dbReference type="GO" id="GO:0004149">
    <property type="term" value="F:dihydrolipoyllysine-residue succinyltransferase activity"/>
    <property type="evidence" value="ECO:0007669"/>
    <property type="project" value="UniProtKB-UniRule"/>
</dbReference>
<evidence type="ECO:0000313" key="15">
    <source>
        <dbReference type="EMBL" id="AGA35409.1"/>
    </source>
</evidence>
<dbReference type="PANTHER" id="PTHR43416">
    <property type="entry name" value="DIHYDROLIPOYLLYSINE-RESIDUE SUCCINYLTRANSFERASE COMPONENT OF 2-OXOGLUTARATE DEHYDROGENASE COMPLEX, MITOCHONDRIAL-RELATED"/>
    <property type="match status" value="1"/>
</dbReference>
<dbReference type="InterPro" id="IPR006255">
    <property type="entry name" value="SucB"/>
</dbReference>
<dbReference type="SUPFAM" id="SSF51230">
    <property type="entry name" value="Single hybrid motif"/>
    <property type="match status" value="1"/>
</dbReference>